<evidence type="ECO:0000313" key="10">
    <source>
        <dbReference type="Proteomes" id="UP000623467"/>
    </source>
</evidence>
<gene>
    <name evidence="9" type="ORF">MSAN_01394400</name>
</gene>
<organism evidence="9 10">
    <name type="scientific">Mycena sanguinolenta</name>
    <dbReference type="NCBI Taxonomy" id="230812"/>
    <lineage>
        <taxon>Eukaryota</taxon>
        <taxon>Fungi</taxon>
        <taxon>Dikarya</taxon>
        <taxon>Basidiomycota</taxon>
        <taxon>Agaricomycotina</taxon>
        <taxon>Agaricomycetes</taxon>
        <taxon>Agaricomycetidae</taxon>
        <taxon>Agaricales</taxon>
        <taxon>Marasmiineae</taxon>
        <taxon>Mycenaceae</taxon>
        <taxon>Mycena</taxon>
    </lineage>
</organism>
<dbReference type="InterPro" id="IPR013909">
    <property type="entry name" value="NuBaID_C"/>
</dbReference>
<accession>A0A8H6YAC5</accession>
<dbReference type="GO" id="GO:0008270">
    <property type="term" value="F:zinc ion binding"/>
    <property type="evidence" value="ECO:0007669"/>
    <property type="project" value="UniProtKB-KW"/>
</dbReference>
<keyword evidence="3" id="KW-0863">Zinc-finger</keyword>
<feature type="region of interest" description="Disordered" evidence="6">
    <location>
        <begin position="370"/>
        <end position="404"/>
    </location>
</feature>
<sequence>MEKSPSSTGGARVFALTTGTNTAVLGAPVKRKLAHAFQSLDTVTDATPGSPSKEPAAHATHSPLLSTTEDLLSSPSFHARLATFGLATYANKPPQPDAVAASRCGWTNNGWDRLKCGLCKVSWRVVVGWDDMEKHERNALEEKQRAALVEAHKDDCPWKVRQCDASIYHVPLQAPEAMICEVETSAARLDPYMQQVEVKHPLTANQFGSLLSTISPGLSETAVLTALFGWAPALTTLSSHNAQSFPASLVRERESTARSLVECSLCHRRVGLWVFAPTPSLRVGPGRQLTTEERHFDLLKEHRSFCPYRVQSTIIPSFSESTVEESSRSAAWSDTTNSVGGNVLVEGWQAVLEVLQYGLGEKQRKREAVVQKQLSQPPGAVGGGGMEVDDYGESRESDNANADLGNEELPQKCVHAPCTPAFGEFTDNFEPMELGDVPIGLEGRAITVIPPLAPLSDIQQPTTSLRTLKSLSLFPPTESHCSPRMVNPTVVPQLILEPTAKVDTEMVVEHLGGQDLQGAVGQCCKEVGKFFEVPAADMAARLCSPLDTATGNLLSPTVSDPISTALFPRSDEGSPSPPPDLDAASPVTQNNRSPRPPQEVLPESQTRAHDDPRRRSPPADPSLPVFGSNLKKPRTDRGPPNKPQNRRCARCLAAKCVKMNICRGRRRRANCACTGPEHDAVVSPGKHMRTTDRQERRCARCVAAKCTKVNECKGRGRLTDCTCVDPEHDATVSRIEHIRTNRTHSDYPPADPSPPLFGKNPKPQTDAGPSNDPQRRCARCVAARCIKADGCKGRARRADCTCVGPEHDALGEQIRTTSRKERRCARCVVAQCTLMDTCLGRGGRKYCGCMDTAHDAAVGKMCPKRENRLTARAEVSVVDQ</sequence>
<dbReference type="Pfam" id="PF07967">
    <property type="entry name" value="zf-C3HC"/>
    <property type="match status" value="1"/>
</dbReference>
<evidence type="ECO:0000256" key="4">
    <source>
        <dbReference type="ARBA" id="ARBA00022833"/>
    </source>
</evidence>
<keyword evidence="5" id="KW-0539">Nucleus</keyword>
<dbReference type="AlphaFoldDB" id="A0A8H6YAC5"/>
<keyword evidence="10" id="KW-1185">Reference proteome</keyword>
<keyword evidence="2" id="KW-0479">Metal-binding</keyword>
<feature type="region of interest" description="Disordered" evidence="6">
    <location>
        <begin position="734"/>
        <end position="774"/>
    </location>
</feature>
<protein>
    <submittedName>
        <fullName evidence="9">Zf-C3HC-domain-containing protein</fullName>
    </submittedName>
</protein>
<dbReference type="PANTHER" id="PTHR15835">
    <property type="entry name" value="NUCLEAR-INTERACTING PARTNER OF ALK"/>
    <property type="match status" value="1"/>
</dbReference>
<name>A0A8H6YAC5_9AGAR</name>
<evidence type="ECO:0000256" key="2">
    <source>
        <dbReference type="ARBA" id="ARBA00022723"/>
    </source>
</evidence>
<comment type="subcellular location">
    <subcellularLocation>
        <location evidence="1">Nucleus</location>
    </subcellularLocation>
</comment>
<feature type="domain" description="C3HC-type" evidence="7">
    <location>
        <begin position="73"/>
        <end position="185"/>
    </location>
</feature>
<evidence type="ECO:0000256" key="5">
    <source>
        <dbReference type="ARBA" id="ARBA00023242"/>
    </source>
</evidence>
<dbReference type="OrthoDB" id="2592092at2759"/>
<feature type="region of interest" description="Disordered" evidence="6">
    <location>
        <begin position="563"/>
        <end position="645"/>
    </location>
</feature>
<feature type="compositionally biased region" description="Basic and acidic residues" evidence="6">
    <location>
        <begin position="734"/>
        <end position="745"/>
    </location>
</feature>
<dbReference type="PANTHER" id="PTHR15835:SF6">
    <property type="entry name" value="ZINC FINGER C3HC-TYPE PROTEIN 1"/>
    <property type="match status" value="1"/>
</dbReference>
<evidence type="ECO:0000313" key="9">
    <source>
        <dbReference type="EMBL" id="KAF7354802.1"/>
    </source>
</evidence>
<dbReference type="EMBL" id="JACAZH010000011">
    <property type="protein sequence ID" value="KAF7354802.1"/>
    <property type="molecule type" value="Genomic_DNA"/>
</dbReference>
<feature type="domain" description="NuBaID C-terminal" evidence="8">
    <location>
        <begin position="223"/>
        <end position="335"/>
    </location>
</feature>
<dbReference type="Proteomes" id="UP000623467">
    <property type="component" value="Unassembled WGS sequence"/>
</dbReference>
<keyword evidence="4" id="KW-0862">Zinc</keyword>
<reference evidence="9" key="1">
    <citation type="submission" date="2020-05" db="EMBL/GenBank/DDBJ databases">
        <title>Mycena genomes resolve the evolution of fungal bioluminescence.</title>
        <authorList>
            <person name="Tsai I.J."/>
        </authorList>
    </citation>
    <scope>NUCLEOTIDE SEQUENCE</scope>
    <source>
        <strain evidence="9">160909Yilan</strain>
    </source>
</reference>
<evidence type="ECO:0000256" key="6">
    <source>
        <dbReference type="SAM" id="MobiDB-lite"/>
    </source>
</evidence>
<evidence type="ECO:0000259" key="7">
    <source>
        <dbReference type="Pfam" id="PF07967"/>
    </source>
</evidence>
<dbReference type="GO" id="GO:0005634">
    <property type="term" value="C:nucleus"/>
    <property type="evidence" value="ECO:0007669"/>
    <property type="project" value="UniProtKB-SubCell"/>
</dbReference>
<comment type="caution">
    <text evidence="9">The sequence shown here is derived from an EMBL/GenBank/DDBJ whole genome shotgun (WGS) entry which is preliminary data.</text>
</comment>
<dbReference type="Pfam" id="PF08600">
    <property type="entry name" value="NuBaID_C"/>
    <property type="match status" value="1"/>
</dbReference>
<proteinExistence type="predicted"/>
<evidence type="ECO:0000256" key="1">
    <source>
        <dbReference type="ARBA" id="ARBA00004123"/>
    </source>
</evidence>
<evidence type="ECO:0000259" key="8">
    <source>
        <dbReference type="Pfam" id="PF08600"/>
    </source>
</evidence>
<dbReference type="InterPro" id="IPR012935">
    <property type="entry name" value="NuBaID_N"/>
</dbReference>
<evidence type="ECO:0000256" key="3">
    <source>
        <dbReference type="ARBA" id="ARBA00022771"/>
    </source>
</evidence>